<sequence length="104" mass="11949">MTRPVNTGPASLGNRKPKIIHWEDVEPTRSFLKYSIPARDLGLGVDEWPLFLETSMGSGKPFERMQRLEEGTLYRQGRDLVLLVLDRKVWSGPFREKVFSMVVS</sequence>
<accession>A0A4R5L5I6</accession>
<dbReference type="OrthoDB" id="9112312at2"/>
<reference evidence="1 2" key="1">
    <citation type="submission" date="2019-03" db="EMBL/GenBank/DDBJ databases">
        <title>Paraburkholderia sp. isolated from native Mimosa gymnas in Guartela State Park, Brazil.</title>
        <authorList>
            <person name="Paulitsch F."/>
            <person name="Hungria M."/>
            <person name="Delamuta J.R.M."/>
            <person name="Ribeiro R.A."/>
            <person name="Dall'Agnol R."/>
            <person name="Silva J.S.B."/>
        </authorList>
    </citation>
    <scope>NUCLEOTIDE SEQUENCE [LARGE SCALE GENOMIC DNA]</scope>
    <source>
        <strain evidence="1 2">CNPSo 3008</strain>
    </source>
</reference>
<dbReference type="Proteomes" id="UP000295606">
    <property type="component" value="Unassembled WGS sequence"/>
</dbReference>
<dbReference type="EMBL" id="SMOD01000044">
    <property type="protein sequence ID" value="TDG03217.1"/>
    <property type="molecule type" value="Genomic_DNA"/>
</dbReference>
<evidence type="ECO:0000313" key="2">
    <source>
        <dbReference type="Proteomes" id="UP000295606"/>
    </source>
</evidence>
<proteinExistence type="predicted"/>
<name>A0A4R5L5I6_9BURK</name>
<organism evidence="1 2">
    <name type="scientific">Paraburkholderia guartelaensis</name>
    <dbReference type="NCBI Taxonomy" id="2546446"/>
    <lineage>
        <taxon>Bacteria</taxon>
        <taxon>Pseudomonadati</taxon>
        <taxon>Pseudomonadota</taxon>
        <taxon>Betaproteobacteria</taxon>
        <taxon>Burkholderiales</taxon>
        <taxon>Burkholderiaceae</taxon>
        <taxon>Paraburkholderia</taxon>
    </lineage>
</organism>
<protein>
    <submittedName>
        <fullName evidence="1">Uncharacterized protein</fullName>
    </submittedName>
</protein>
<comment type="caution">
    <text evidence="1">The sequence shown here is derived from an EMBL/GenBank/DDBJ whole genome shotgun (WGS) entry which is preliminary data.</text>
</comment>
<evidence type="ECO:0000313" key="1">
    <source>
        <dbReference type="EMBL" id="TDG03217.1"/>
    </source>
</evidence>
<dbReference type="AlphaFoldDB" id="A0A4R5L5I6"/>
<dbReference type="RefSeq" id="WP_133188661.1">
    <property type="nucleotide sequence ID" value="NZ_SMOD01000044.1"/>
</dbReference>
<gene>
    <name evidence="1" type="ORF">E1N52_35595</name>
</gene>